<feature type="transmembrane region" description="Helical" evidence="1">
    <location>
        <begin position="168"/>
        <end position="185"/>
    </location>
</feature>
<dbReference type="GO" id="GO:0000271">
    <property type="term" value="P:polysaccharide biosynthetic process"/>
    <property type="evidence" value="ECO:0007669"/>
    <property type="project" value="TreeGrafter"/>
</dbReference>
<dbReference type="KEGG" id="ebi:EbC_20300"/>
<evidence type="ECO:0000313" key="3">
    <source>
        <dbReference type="EMBL" id="CAX59561.1"/>
    </source>
</evidence>
<dbReference type="Pfam" id="PF01757">
    <property type="entry name" value="Acyl_transf_3"/>
    <property type="match status" value="1"/>
</dbReference>
<dbReference type="InterPro" id="IPR002656">
    <property type="entry name" value="Acyl_transf_3_dom"/>
</dbReference>
<dbReference type="AlphaFoldDB" id="D8MRV4"/>
<feature type="transmembrane region" description="Helical" evidence="1">
    <location>
        <begin position="40"/>
        <end position="62"/>
    </location>
</feature>
<feature type="transmembrane region" description="Helical" evidence="1">
    <location>
        <begin position="143"/>
        <end position="163"/>
    </location>
</feature>
<dbReference type="PANTHER" id="PTHR23028">
    <property type="entry name" value="ACETYLTRANSFERASE"/>
    <property type="match status" value="1"/>
</dbReference>
<keyword evidence="4" id="KW-1185">Reference proteome</keyword>
<evidence type="ECO:0000259" key="2">
    <source>
        <dbReference type="Pfam" id="PF01757"/>
    </source>
</evidence>
<reference evidence="3 4" key="1">
    <citation type="journal article" date="2010" name="BMC Genomics">
        <title>Genome comparison of the epiphytic bacteria Erwinia billingiae and E. tasmaniensis with the pear pathogen E. pyrifoliae.</title>
        <authorList>
            <person name="Kube M."/>
            <person name="Migdoll A.M."/>
            <person name="Gehring I."/>
            <person name="Heitmann K."/>
            <person name="Mayer Y."/>
            <person name="Kuhl H."/>
            <person name="Knaust F."/>
            <person name="Geider K."/>
            <person name="Reinhardt R."/>
        </authorList>
    </citation>
    <scope>NUCLEOTIDE SEQUENCE [LARGE SCALE GENOMIC DNA]</scope>
    <source>
        <strain evidence="3 4">Eb661</strain>
    </source>
</reference>
<dbReference type="GeneID" id="90512050"/>
<accession>D8MRV4</accession>
<feature type="transmembrane region" description="Helical" evidence="1">
    <location>
        <begin position="191"/>
        <end position="212"/>
    </location>
</feature>
<dbReference type="PANTHER" id="PTHR23028:SF53">
    <property type="entry name" value="ACYL_TRANSF_3 DOMAIN-CONTAINING PROTEIN"/>
    <property type="match status" value="1"/>
</dbReference>
<dbReference type="GO" id="GO:0016020">
    <property type="term" value="C:membrane"/>
    <property type="evidence" value="ECO:0007669"/>
    <property type="project" value="TreeGrafter"/>
</dbReference>
<evidence type="ECO:0000313" key="4">
    <source>
        <dbReference type="Proteomes" id="UP000008793"/>
    </source>
</evidence>
<feature type="transmembrane region" description="Helical" evidence="1">
    <location>
        <begin position="83"/>
        <end position="103"/>
    </location>
</feature>
<dbReference type="HOGENOM" id="CLU_005679_2_0_6"/>
<name>D8MRV4_ERWBE</name>
<protein>
    <submittedName>
        <fullName evidence="3">Acetyltransferase protein</fullName>
    </submittedName>
</protein>
<dbReference type="Proteomes" id="UP000008793">
    <property type="component" value="Chromosome"/>
</dbReference>
<dbReference type="eggNOG" id="COG1835">
    <property type="taxonomic scope" value="Bacteria"/>
</dbReference>
<feature type="transmembrane region" description="Helical" evidence="1">
    <location>
        <begin position="273"/>
        <end position="291"/>
    </location>
</feature>
<dbReference type="STRING" id="634500.EbC_20300"/>
<evidence type="ECO:0000256" key="1">
    <source>
        <dbReference type="SAM" id="Phobius"/>
    </source>
</evidence>
<keyword evidence="1" id="KW-1133">Transmembrane helix</keyword>
<feature type="transmembrane region" description="Helical" evidence="1">
    <location>
        <begin position="243"/>
        <end position="261"/>
    </location>
</feature>
<keyword evidence="3" id="KW-0808">Transferase</keyword>
<dbReference type="RefSeq" id="WP_013202051.1">
    <property type="nucleotide sequence ID" value="NC_014306.1"/>
</dbReference>
<dbReference type="EMBL" id="FP236843">
    <property type="protein sequence ID" value="CAX59561.1"/>
    <property type="molecule type" value="Genomic_DNA"/>
</dbReference>
<feature type="domain" description="Acyltransferase 3" evidence="2">
    <location>
        <begin position="7"/>
        <end position="331"/>
    </location>
</feature>
<proteinExistence type="predicted"/>
<dbReference type="InterPro" id="IPR050879">
    <property type="entry name" value="Acyltransferase_3"/>
</dbReference>
<keyword evidence="1" id="KW-0812">Transmembrane</keyword>
<feature type="transmembrane region" description="Helical" evidence="1">
    <location>
        <begin position="219"/>
        <end position="237"/>
    </location>
</feature>
<gene>
    <name evidence="3" type="ordered locus">EbC_20300</name>
</gene>
<organism evidence="4">
    <name type="scientific">Erwinia billingiae (strain Eb661)</name>
    <dbReference type="NCBI Taxonomy" id="634500"/>
    <lineage>
        <taxon>Bacteria</taxon>
        <taxon>Pseudomonadati</taxon>
        <taxon>Pseudomonadota</taxon>
        <taxon>Gammaproteobacteria</taxon>
        <taxon>Enterobacterales</taxon>
        <taxon>Erwiniaceae</taxon>
        <taxon>Erwinia</taxon>
    </lineage>
</organism>
<sequence>MKNNLLSITWLHAAACLLIVLCNAESFAGKLSDVKFSGLAGYGSSIGQLGVFLFFMSSGYLISSLHWNDFGEGKVIPFIKGRLVKILPVYYLFTLVTIVFWVIQPSWFPSTTVEPVDNILSLLFIPSVYIKELGSLTPVLSSGWIFCYEMLFYLIFSTGLLLARRSGLTLIFLSVIVLAAASLLVPSDNPWFQFYTNPVMLYFLSGVFCFAIQPRLTIPWFHSGYSLLMVAFLVIVGTTLSQGFLQLVVLTLSFFILTFFSFRISKTSSAGRVLTAVGLASYSIYVCHRLLMGALVEMIQLIIPAGSSQTILYLAMALLLVGSVGFGYLVYWMIERRASVILQVKAG</sequence>
<keyword evidence="1" id="KW-0472">Membrane</keyword>
<feature type="transmembrane region" description="Helical" evidence="1">
    <location>
        <begin position="311"/>
        <end position="334"/>
    </location>
</feature>
<dbReference type="GO" id="GO:0016747">
    <property type="term" value="F:acyltransferase activity, transferring groups other than amino-acyl groups"/>
    <property type="evidence" value="ECO:0007669"/>
    <property type="project" value="InterPro"/>
</dbReference>